<name>G7E306_MIXOS</name>
<evidence type="ECO:0000313" key="2">
    <source>
        <dbReference type="EMBL" id="GAA97187.1"/>
    </source>
</evidence>
<organism evidence="2 3">
    <name type="scientific">Mixia osmundae (strain CBS 9802 / IAM 14324 / JCM 22182 / KY 12970)</name>
    <dbReference type="NCBI Taxonomy" id="764103"/>
    <lineage>
        <taxon>Eukaryota</taxon>
        <taxon>Fungi</taxon>
        <taxon>Dikarya</taxon>
        <taxon>Basidiomycota</taxon>
        <taxon>Pucciniomycotina</taxon>
        <taxon>Mixiomycetes</taxon>
        <taxon>Mixiales</taxon>
        <taxon>Mixiaceae</taxon>
        <taxon>Mixia</taxon>
    </lineage>
</organism>
<evidence type="ECO:0008006" key="4">
    <source>
        <dbReference type="Google" id="ProtNLM"/>
    </source>
</evidence>
<feature type="signal peptide" evidence="1">
    <location>
        <begin position="1"/>
        <end position="19"/>
    </location>
</feature>
<accession>G7E306</accession>
<protein>
    <recommendedName>
        <fullName evidence="4">Granulins domain-containing protein</fullName>
    </recommendedName>
</protein>
<reference evidence="2 3" key="2">
    <citation type="journal article" date="2012" name="Open Biol.">
        <title>Characteristics of nucleosomes and linker DNA regions on the genome of the basidiomycete Mixia osmundae revealed by mono- and dinucleosome mapping.</title>
        <authorList>
            <person name="Nishida H."/>
            <person name="Kondo S."/>
            <person name="Matsumoto T."/>
            <person name="Suzuki Y."/>
            <person name="Yoshikawa H."/>
            <person name="Taylor T.D."/>
            <person name="Sugiyama J."/>
        </authorList>
    </citation>
    <scope>NUCLEOTIDE SEQUENCE [LARGE SCALE GENOMIC DNA]</scope>
    <source>
        <strain evidence="3">CBS 9802 / IAM 14324 / JCM 22182 / KY 12970</strain>
    </source>
</reference>
<dbReference type="AlphaFoldDB" id="G7E306"/>
<proteinExistence type="predicted"/>
<evidence type="ECO:0000313" key="3">
    <source>
        <dbReference type="Proteomes" id="UP000009131"/>
    </source>
</evidence>
<dbReference type="Proteomes" id="UP000009131">
    <property type="component" value="Unassembled WGS sequence"/>
</dbReference>
<dbReference type="HOGENOM" id="CLU_1687065_0_0_1"/>
<keyword evidence="1" id="KW-0732">Signal</keyword>
<feature type="chain" id="PRO_5009955760" description="Granulins domain-containing protein" evidence="1">
    <location>
        <begin position="20"/>
        <end position="156"/>
    </location>
</feature>
<evidence type="ECO:0000256" key="1">
    <source>
        <dbReference type="SAM" id="SignalP"/>
    </source>
</evidence>
<comment type="caution">
    <text evidence="2">The sequence shown here is derived from an EMBL/GenBank/DDBJ whole genome shotgun (WGS) entry which is preliminary data.</text>
</comment>
<dbReference type="EMBL" id="BABT02000117">
    <property type="protein sequence ID" value="GAA97187.1"/>
    <property type="molecule type" value="Genomic_DNA"/>
</dbReference>
<reference evidence="2 3" key="1">
    <citation type="journal article" date="2011" name="J. Gen. Appl. Microbiol.">
        <title>Draft genome sequencing of the enigmatic basidiomycete Mixia osmundae.</title>
        <authorList>
            <person name="Nishida H."/>
            <person name="Nagatsuka Y."/>
            <person name="Sugiyama J."/>
        </authorList>
    </citation>
    <scope>NUCLEOTIDE SEQUENCE [LARGE SCALE GENOMIC DNA]</scope>
    <source>
        <strain evidence="3">CBS 9802 / IAM 14324 / JCM 22182 / KY 12970</strain>
    </source>
</reference>
<dbReference type="RefSeq" id="XP_014571130.1">
    <property type="nucleotide sequence ID" value="XM_014715644.1"/>
</dbReference>
<gene>
    <name evidence="2" type="primary">Mo03863</name>
    <name evidence="2" type="ORF">E5Q_03863</name>
</gene>
<sequence>MIVALLPLLIVARAAFALAAPHIVDPHIPGCPIYDNSCGPDLTDHKKICCNAWGEYKCFEGCATFGKDSQFQCCMNGKASGRCGPFGVAERSNEHDAAYNLDGSSCCWKGKGTSTCCDFHGDRHCFSETCDVFANDYRCCASSQGSASCGPFGVGP</sequence>
<keyword evidence="3" id="KW-1185">Reference proteome</keyword>
<dbReference type="InParanoid" id="G7E306"/>